<evidence type="ECO:0000256" key="3">
    <source>
        <dbReference type="SAM" id="MobiDB-lite"/>
    </source>
</evidence>
<dbReference type="GO" id="GO:0005096">
    <property type="term" value="F:GTPase activator activity"/>
    <property type="evidence" value="ECO:0007669"/>
    <property type="project" value="UniProtKB-KW"/>
</dbReference>
<sequence length="2156" mass="237563">MPQPRRGAPPINTLSPPDNGVPQAISRSPNSSLSRSVSPSAGFSQLFKPKQWFQRSNSSGSIPGRNSTGSNEPRSSTSSGIGRKPKISHPTDPRPILDQLRPEPVLALPSASRSVYDLPLARTTTNIDGSSRTTHEPSSTALSHSPRGLGDLRSISRKPWSKSADDLGKLSGLKRSPTLSPIDMSFQDKVHNYRNHRNDSVGSSATPSSHSPHGSTSYPFPVISTTNVETPTSSPPGRSGILTAASSPISSSTSPATPLSQGSGPVHIRSHSFTPRLPSKLASPKLSIVPPSPKRKGSFSPSETEALKDKSSSVGSGSSSRPTFPFSFGGAGSGRSVSPLSTDAPSPLERPGPSPSLLAPPTIVEPGNDDDDTKDSKRTSQLVYHQGFINRLMDFSPTAMNSRARQTYVAGGGLALSKGWKPFKLVLKGSKLYFYKPPSDRGAAIKELFPTELVVVLEDEGVIEDDSEKNRDLTMRERDDGRRKRAYWGSSTHPSLTLLDGVVEKGSYEALVHEAVFHTTFRDDDKEAADQSAAPSSWRDFSCAVLCALPSVVDRGQFENEFRRCCTMLVDTSGEDDQKKEEARQKVHWLADLYVTYYGSPVDSAAWEAWCGATMPNLPVGDPASLKPGGLSQSISTQALFAPSPEIPSVLELAQSLSPDLGAFSPRPGGGERMMSLLDALGEPVQPKGGAPSTKKPWLSSLDQGGFSREVLMSIDPHVIARSLYVHNLQALQSAPHNITVASCLKAEQTDSLENDSGAPSTTSSAHSPLDPFVGTDEHPHWLTKLILLQILISDSPTFQSLGRSVDERHLSRTPSRSEVISAWARVGEVCRRTGDECSWRAIFSALCSRPIARLDKVWKRVDGDALRIVQSWVYPLENTEAAKAAEPKTIPWAGDRVTQLHLALGAVSKSETAEWAAEHLYAAWRAFVGLRADFSLVLRKGDSGRHSDAEEVEVLAAHWHAVSLSGGVAAAGLHSKLKRVEQFMTLSLAVEPRRKGMFEPFYWTRPAASQNFHPLTPLLFPEPLPTTAFINRGLIQRGRLDSTASTMSIQDLQYLREIHGGMQQKPNSDASKVNGFDLGGTVIIVYDGELMLLVQPGDVGSSRPSSRPPSSVAEAPASDRSNFNRNPSVRVKPGHKGLERKPSQLRRSSLPALSKKPSFEPIEPPTERPIRVVIQAGTLDRLVTVLVEGLHGVSVSVADDNGEMPLNNKKTRELRVDMEDFCRVWWSTFRSFVTPHVFFELLRKKYVAAQVKTASPSSSDVGTVIRARTEVLETISRWIHEGGGAQDTLDDAQLYASLLSFFNSPTEHAPPAESASDAQVQRGFETINENRKAVLISLSLQTLRPISRNMFGSEILLEPSPSPSFGPEAPDVDQAKPEDLVSNIDAMAAAAFRNVTHEDLFVSADILEVQSADRTAWFMNRDPSAISDEVEIQSIHAYLQDVEPSPMISELGQESLYRHLPPSVRGCVRAFMIIRKWLISRLAASKIGLKTRQARMEMFLRAIEIARWRNAEPVDVEHYMERPVPRSFVEGVLVSAVLSVESRMYHRAWQTLAASRGTMCDSLTSLLNKQSADRPVIREPLTVDIGWLFERMLEVISMPDILEQDGLSLVNFDKRRSLSALVNSAGSGSLRRTRHRVEVSKRDFERLNNIEQELTDVHFDLRMIREEAYREAGHAPSTALRKQPRPFSLLVSMQQEKYKRDRSLRDRLTREKRQEQHRLDKKEEYINKAMHTRKPQHTGPRHRTKKSSVSSAFMQFMRPISSAFTSESVTPTVKRTPAELDFTPVHKPAMVVSIVDAKVSAFINQERSFTIQLDTEDGGHYLLQTMDKSDMKKWMDTIERVSKTAAKRRLTYMGQNSKLQMSDHLAGPGASPRDPRAVYGVALETLLQRESSDGEVAPGAIPSVIQRLIEEVESRGLTEVGIYRLAGAHSEVGVLRDALNRGEWPIEPFTDINAVGDLIKSWFRVLPGGLFPAPAHLKIMEVSGNDDIPLDERLANTRAVVHDLSRPHFDLLKRLVEHLDKVTDFEENNQMTADSLATVFSPNLIRSADDDVNFFFAHMGKAHRATKTLISHAHVIFNEVEQDLDADHDAESEDEYDQLDAPIPEEDEEEDELRSADNGGEDKEEDEGQIAVAHAPPILDFDLPSPCDLSIPMPT</sequence>
<dbReference type="STRING" id="745531.A0A0C3SA99"/>
<feature type="region of interest" description="Disordered" evidence="3">
    <location>
        <begin position="1"/>
        <end position="379"/>
    </location>
</feature>
<dbReference type="CDD" id="cd00821">
    <property type="entry name" value="PH"/>
    <property type="match status" value="1"/>
</dbReference>
<dbReference type="Proteomes" id="UP000053257">
    <property type="component" value="Unassembled WGS sequence"/>
</dbReference>
<feature type="compositionally biased region" description="Low complexity" evidence="3">
    <location>
        <begin position="200"/>
        <end position="217"/>
    </location>
</feature>
<gene>
    <name evidence="7" type="ORF">PHLGIDRAFT_126621</name>
</gene>
<dbReference type="SUPFAM" id="SSF48366">
    <property type="entry name" value="Ras GEF"/>
    <property type="match status" value="2"/>
</dbReference>
<feature type="region of interest" description="Disordered" evidence="3">
    <location>
        <begin position="751"/>
        <end position="771"/>
    </location>
</feature>
<dbReference type="Gene3D" id="1.10.555.10">
    <property type="entry name" value="Rho GTPase activation protein"/>
    <property type="match status" value="1"/>
</dbReference>
<feature type="compositionally biased region" description="Polar residues" evidence="3">
    <location>
        <begin position="53"/>
        <end position="80"/>
    </location>
</feature>
<keyword evidence="1" id="KW-0343">GTPase activation</keyword>
<dbReference type="Pfam" id="PF00617">
    <property type="entry name" value="RasGEF"/>
    <property type="match status" value="1"/>
</dbReference>
<dbReference type="SUPFAM" id="SSF50729">
    <property type="entry name" value="PH domain-like"/>
    <property type="match status" value="1"/>
</dbReference>
<dbReference type="SMART" id="SM00324">
    <property type="entry name" value="RhoGAP"/>
    <property type="match status" value="1"/>
</dbReference>
<feature type="compositionally biased region" description="Low complexity" evidence="3">
    <location>
        <begin position="1098"/>
        <end position="1120"/>
    </location>
</feature>
<dbReference type="PROSITE" id="PS50003">
    <property type="entry name" value="PH_DOMAIN"/>
    <property type="match status" value="1"/>
</dbReference>
<dbReference type="InterPro" id="IPR001849">
    <property type="entry name" value="PH_domain"/>
</dbReference>
<dbReference type="GO" id="GO:0005085">
    <property type="term" value="F:guanyl-nucleotide exchange factor activity"/>
    <property type="evidence" value="ECO:0007669"/>
    <property type="project" value="UniProtKB-KW"/>
</dbReference>
<feature type="compositionally biased region" description="Polar residues" evidence="3">
    <location>
        <begin position="122"/>
        <end position="143"/>
    </location>
</feature>
<dbReference type="InterPro" id="IPR036964">
    <property type="entry name" value="RASGEF_cat_dom_sf"/>
</dbReference>
<feature type="compositionally biased region" description="Polar residues" evidence="3">
    <location>
        <begin position="335"/>
        <end position="344"/>
    </location>
</feature>
<feature type="domain" description="Rho-GAP" evidence="6">
    <location>
        <begin position="1882"/>
        <end position="2078"/>
    </location>
</feature>
<dbReference type="CDD" id="cd00159">
    <property type="entry name" value="RhoGAP"/>
    <property type="match status" value="1"/>
</dbReference>
<feature type="domain" description="PH" evidence="4">
    <location>
        <begin position="1807"/>
        <end position="1844"/>
    </location>
</feature>
<dbReference type="InterPro" id="IPR000198">
    <property type="entry name" value="RhoGAP_dom"/>
</dbReference>
<dbReference type="SMART" id="SM00147">
    <property type="entry name" value="RasGEF"/>
    <property type="match status" value="1"/>
</dbReference>
<accession>A0A0C3SA99</accession>
<name>A0A0C3SA99_PHLG1</name>
<dbReference type="PROSITE" id="PS50238">
    <property type="entry name" value="RHOGAP"/>
    <property type="match status" value="1"/>
</dbReference>
<dbReference type="Gene3D" id="1.10.840.10">
    <property type="entry name" value="Ras guanine-nucleotide exchange factors catalytic domain"/>
    <property type="match status" value="1"/>
</dbReference>
<dbReference type="InterPro" id="IPR050729">
    <property type="entry name" value="Rho-GAP"/>
</dbReference>
<feature type="region of interest" description="Disordered" evidence="3">
    <location>
        <begin position="1098"/>
        <end position="1165"/>
    </location>
</feature>
<dbReference type="HOGENOM" id="CLU_001922_0_0_1"/>
<dbReference type="InterPro" id="IPR023578">
    <property type="entry name" value="Ras_GEF_dom_sf"/>
</dbReference>
<dbReference type="Gene3D" id="2.30.29.30">
    <property type="entry name" value="Pleckstrin-homology domain (PH domain)/Phosphotyrosine-binding domain (PTB)"/>
    <property type="match status" value="1"/>
</dbReference>
<feature type="compositionally biased region" description="Polar residues" evidence="3">
    <location>
        <begin position="758"/>
        <end position="767"/>
    </location>
</feature>
<evidence type="ECO:0000256" key="1">
    <source>
        <dbReference type="ARBA" id="ARBA00022468"/>
    </source>
</evidence>
<dbReference type="SMART" id="SM00233">
    <property type="entry name" value="PH"/>
    <property type="match status" value="2"/>
</dbReference>
<dbReference type="InterPro" id="IPR008936">
    <property type="entry name" value="Rho_GTPase_activation_prot"/>
</dbReference>
<evidence type="ECO:0008006" key="9">
    <source>
        <dbReference type="Google" id="ProtNLM"/>
    </source>
</evidence>
<dbReference type="SUPFAM" id="SSF48350">
    <property type="entry name" value="GTPase activation domain, GAP"/>
    <property type="match status" value="1"/>
</dbReference>
<feature type="compositionally biased region" description="Polar residues" evidence="3">
    <location>
        <begin position="223"/>
        <end position="236"/>
    </location>
</feature>
<organism evidence="7 8">
    <name type="scientific">Phlebiopsis gigantea (strain 11061_1 CR5-6)</name>
    <name type="common">White-rot fungus</name>
    <name type="synonym">Peniophora gigantea</name>
    <dbReference type="NCBI Taxonomy" id="745531"/>
    <lineage>
        <taxon>Eukaryota</taxon>
        <taxon>Fungi</taxon>
        <taxon>Dikarya</taxon>
        <taxon>Basidiomycota</taxon>
        <taxon>Agaricomycotina</taxon>
        <taxon>Agaricomycetes</taxon>
        <taxon>Polyporales</taxon>
        <taxon>Phanerochaetaceae</taxon>
        <taxon>Phlebiopsis</taxon>
    </lineage>
</organism>
<dbReference type="PANTHER" id="PTHR23176:SF129">
    <property type="entry name" value="RHO GTPASE ACTIVATING PROTEIN AT 16F, ISOFORM E-RELATED"/>
    <property type="match status" value="1"/>
</dbReference>
<evidence type="ECO:0000313" key="7">
    <source>
        <dbReference type="EMBL" id="KIP09027.1"/>
    </source>
</evidence>
<feature type="compositionally biased region" description="Low complexity" evidence="3">
    <location>
        <begin position="241"/>
        <end position="260"/>
    </location>
</feature>
<keyword evidence="8" id="KW-1185">Reference proteome</keyword>
<feature type="region of interest" description="Disordered" evidence="3">
    <location>
        <begin position="2089"/>
        <end position="2156"/>
    </location>
</feature>
<dbReference type="OrthoDB" id="79452at2759"/>
<dbReference type="PROSITE" id="PS50212">
    <property type="entry name" value="RASGEF_NTER"/>
    <property type="match status" value="1"/>
</dbReference>
<feature type="compositionally biased region" description="Acidic residues" evidence="3">
    <location>
        <begin position="2089"/>
        <end position="2113"/>
    </location>
</feature>
<evidence type="ECO:0000256" key="2">
    <source>
        <dbReference type="PROSITE-ProRule" id="PRU00135"/>
    </source>
</evidence>
<dbReference type="GO" id="GO:0007264">
    <property type="term" value="P:small GTPase-mediated signal transduction"/>
    <property type="evidence" value="ECO:0007669"/>
    <property type="project" value="InterPro"/>
</dbReference>
<dbReference type="Pfam" id="PF00620">
    <property type="entry name" value="RhoGAP"/>
    <property type="match status" value="1"/>
</dbReference>
<evidence type="ECO:0000259" key="6">
    <source>
        <dbReference type="PROSITE" id="PS50238"/>
    </source>
</evidence>
<evidence type="ECO:0000259" key="4">
    <source>
        <dbReference type="PROSITE" id="PS50003"/>
    </source>
</evidence>
<dbReference type="GO" id="GO:0005737">
    <property type="term" value="C:cytoplasm"/>
    <property type="evidence" value="ECO:0007669"/>
    <property type="project" value="TreeGrafter"/>
</dbReference>
<evidence type="ECO:0000259" key="5">
    <source>
        <dbReference type="PROSITE" id="PS50212"/>
    </source>
</evidence>
<evidence type="ECO:0000313" key="8">
    <source>
        <dbReference type="Proteomes" id="UP000053257"/>
    </source>
</evidence>
<dbReference type="InterPro" id="IPR000651">
    <property type="entry name" value="Ras-like_Gua-exchang_fac_N"/>
</dbReference>
<dbReference type="EMBL" id="KN840471">
    <property type="protein sequence ID" value="KIP09027.1"/>
    <property type="molecule type" value="Genomic_DNA"/>
</dbReference>
<feature type="domain" description="N-terminal Ras-GEF" evidence="5">
    <location>
        <begin position="1171"/>
        <end position="1329"/>
    </location>
</feature>
<dbReference type="PANTHER" id="PTHR23176">
    <property type="entry name" value="RHO/RAC/CDC GTPASE-ACTIVATING PROTEIN"/>
    <property type="match status" value="1"/>
</dbReference>
<proteinExistence type="predicted"/>
<feature type="compositionally biased region" description="Low complexity" evidence="3">
    <location>
        <begin position="26"/>
        <end position="40"/>
    </location>
</feature>
<reference evidence="7 8" key="1">
    <citation type="journal article" date="2014" name="PLoS Genet.">
        <title>Analysis of the Phlebiopsis gigantea genome, transcriptome and secretome provides insight into its pioneer colonization strategies of wood.</title>
        <authorList>
            <person name="Hori C."/>
            <person name="Ishida T."/>
            <person name="Igarashi K."/>
            <person name="Samejima M."/>
            <person name="Suzuki H."/>
            <person name="Master E."/>
            <person name="Ferreira P."/>
            <person name="Ruiz-Duenas F.J."/>
            <person name="Held B."/>
            <person name="Canessa P."/>
            <person name="Larrondo L.F."/>
            <person name="Schmoll M."/>
            <person name="Druzhinina I.S."/>
            <person name="Kubicek C.P."/>
            <person name="Gaskell J.A."/>
            <person name="Kersten P."/>
            <person name="St John F."/>
            <person name="Glasner J."/>
            <person name="Sabat G."/>
            <person name="Splinter BonDurant S."/>
            <person name="Syed K."/>
            <person name="Yadav J."/>
            <person name="Mgbeahuruike A.C."/>
            <person name="Kovalchuk A."/>
            <person name="Asiegbu F.O."/>
            <person name="Lackner G."/>
            <person name="Hoffmeister D."/>
            <person name="Rencoret J."/>
            <person name="Gutierrez A."/>
            <person name="Sun H."/>
            <person name="Lindquist E."/>
            <person name="Barry K."/>
            <person name="Riley R."/>
            <person name="Grigoriev I.V."/>
            <person name="Henrissat B."/>
            <person name="Kues U."/>
            <person name="Berka R.M."/>
            <person name="Martinez A.T."/>
            <person name="Covert S.F."/>
            <person name="Blanchette R.A."/>
            <person name="Cullen D."/>
        </authorList>
    </citation>
    <scope>NUCLEOTIDE SEQUENCE [LARGE SCALE GENOMIC DNA]</scope>
    <source>
        <strain evidence="7 8">11061_1 CR5-6</strain>
    </source>
</reference>
<dbReference type="Gene3D" id="1.20.870.10">
    <property type="entry name" value="Son of sevenless (SoS) protein Chain: S domain 1"/>
    <property type="match status" value="1"/>
</dbReference>
<feature type="compositionally biased region" description="Basic and acidic residues" evidence="3">
    <location>
        <begin position="186"/>
        <end position="199"/>
    </location>
</feature>
<dbReference type="InterPro" id="IPR001895">
    <property type="entry name" value="RASGEF_cat_dom"/>
</dbReference>
<protein>
    <recommendedName>
        <fullName evidence="9">Rho-GAP domain-containing protein</fullName>
    </recommendedName>
</protein>
<keyword evidence="2" id="KW-0344">Guanine-nucleotide releasing factor</keyword>
<dbReference type="InterPro" id="IPR011993">
    <property type="entry name" value="PH-like_dom_sf"/>
</dbReference>